<comment type="caution">
    <text evidence="2">The sequence shown here is derived from an EMBL/GenBank/DDBJ whole genome shotgun (WGS) entry which is preliminary data.</text>
</comment>
<feature type="compositionally biased region" description="Polar residues" evidence="1">
    <location>
        <begin position="73"/>
        <end position="83"/>
    </location>
</feature>
<evidence type="ECO:0000256" key="1">
    <source>
        <dbReference type="SAM" id="MobiDB-lite"/>
    </source>
</evidence>
<reference evidence="2" key="1">
    <citation type="journal article" date="2020" name="Mol. Plant Microbe Interact.">
        <title>Genome Sequence of the Biocontrol Agent Coniothyrium minitans strain Conio (IMI 134523).</title>
        <authorList>
            <person name="Patel D."/>
            <person name="Shittu T.A."/>
            <person name="Baroncelli R."/>
            <person name="Muthumeenakshi S."/>
            <person name="Osborne T.H."/>
            <person name="Janganan T.K."/>
            <person name="Sreenivasaprasad S."/>
        </authorList>
    </citation>
    <scope>NUCLEOTIDE SEQUENCE</scope>
    <source>
        <strain evidence="2">Conio</strain>
    </source>
</reference>
<evidence type="ECO:0000313" key="3">
    <source>
        <dbReference type="Proteomes" id="UP000756921"/>
    </source>
</evidence>
<accession>A0A9P6KKF6</accession>
<dbReference type="AlphaFoldDB" id="A0A9P6KKF6"/>
<organism evidence="2 3">
    <name type="scientific">Paraphaeosphaeria minitans</name>
    <dbReference type="NCBI Taxonomy" id="565426"/>
    <lineage>
        <taxon>Eukaryota</taxon>
        <taxon>Fungi</taxon>
        <taxon>Dikarya</taxon>
        <taxon>Ascomycota</taxon>
        <taxon>Pezizomycotina</taxon>
        <taxon>Dothideomycetes</taxon>
        <taxon>Pleosporomycetidae</taxon>
        <taxon>Pleosporales</taxon>
        <taxon>Massarineae</taxon>
        <taxon>Didymosphaeriaceae</taxon>
        <taxon>Paraphaeosphaeria</taxon>
    </lineage>
</organism>
<sequence length="99" mass="10466">MFELVVSVSWTLTLDVSILRGAPKSQAKPSSGTSPCSFSDATTIALSRTAQANMRLGLGNAGIKHRCCIPQMPSSHSTPFQLPSNSSLHSHSFSAEGFT</sequence>
<dbReference type="Proteomes" id="UP000756921">
    <property type="component" value="Unassembled WGS sequence"/>
</dbReference>
<protein>
    <submittedName>
        <fullName evidence="2">Uncharacterized protein</fullName>
    </submittedName>
</protein>
<feature type="region of interest" description="Disordered" evidence="1">
    <location>
        <begin position="73"/>
        <end position="99"/>
    </location>
</feature>
<keyword evidence="3" id="KW-1185">Reference proteome</keyword>
<gene>
    <name evidence="2" type="ORF">PMIN01_12278</name>
</gene>
<proteinExistence type="predicted"/>
<dbReference type="EMBL" id="WJXW01000016">
    <property type="protein sequence ID" value="KAF9729414.1"/>
    <property type="molecule type" value="Genomic_DNA"/>
</dbReference>
<name>A0A9P6KKF6_9PLEO</name>
<evidence type="ECO:0000313" key="2">
    <source>
        <dbReference type="EMBL" id="KAF9729414.1"/>
    </source>
</evidence>
<feature type="compositionally biased region" description="Low complexity" evidence="1">
    <location>
        <begin position="84"/>
        <end position="99"/>
    </location>
</feature>